<gene>
    <name evidence="9" type="primary">pbuX</name>
    <name evidence="9" type="ORF">GCM10007359_01740</name>
</gene>
<evidence type="ECO:0000256" key="5">
    <source>
        <dbReference type="ARBA" id="ARBA00022692"/>
    </source>
</evidence>
<sequence length="445" mass="46175">MTEENQPNHSDGSDQMLYGVEDTPPVGASIILALQHILAAFAGIIAVPLVVCTALGFSVAQTSLMVSATIFVAGITTFIQSKKIGPVGAKVPGMMGTDFTFVNPTISVGAQFGMAGIVAATITGSLVEIVLSRFIKPLMRFFPPLITGTVVALIGITLLPVSMDWAAGGSGAEDYGSLRNLAVAFIVMFFTLALNHFGSGMVRSASVFIGMVLGYIICIPLGMVYLQAVSDAAWFALPNIFSYGFHFDWASTLAFVPAYIVSSIGTVGIIKAIGEASQTKVRDERVAGGVLADGVGSAIAGVFGAGPNTAFSQNVGLISLTKVASRRVMMLAGIILVILGVFPKLSALISVMPQPVLGGAGVIMFGLVAAQGIKTLSHIHLGDRELLIISVAFALGIGVTVRPDILGSLPSALQMIFSSGISTGTLVALFLNIILTDRKKKHEAA</sequence>
<keyword evidence="5 8" id="KW-0812">Transmembrane</keyword>
<keyword evidence="7 8" id="KW-0472">Membrane</keyword>
<dbReference type="GO" id="GO:0042907">
    <property type="term" value="F:xanthine transmembrane transporter activity"/>
    <property type="evidence" value="ECO:0007669"/>
    <property type="project" value="TreeGrafter"/>
</dbReference>
<evidence type="ECO:0000313" key="9">
    <source>
        <dbReference type="EMBL" id="GGH57023.1"/>
    </source>
</evidence>
<feature type="transmembrane region" description="Helical" evidence="8">
    <location>
        <begin position="205"/>
        <end position="229"/>
    </location>
</feature>
<feature type="transmembrane region" description="Helical" evidence="8">
    <location>
        <begin position="141"/>
        <end position="161"/>
    </location>
</feature>
<dbReference type="Pfam" id="PF00860">
    <property type="entry name" value="Xan_ur_permease"/>
    <property type="match status" value="1"/>
</dbReference>
<evidence type="ECO:0000256" key="7">
    <source>
        <dbReference type="ARBA" id="ARBA00023136"/>
    </source>
</evidence>
<dbReference type="RefSeq" id="WP_229722994.1">
    <property type="nucleotide sequence ID" value="NZ_BMDC01000001.1"/>
</dbReference>
<feature type="transmembrane region" description="Helical" evidence="8">
    <location>
        <begin position="181"/>
        <end position="198"/>
    </location>
</feature>
<dbReference type="EMBL" id="BMDC01000001">
    <property type="protein sequence ID" value="GGH57023.1"/>
    <property type="molecule type" value="Genomic_DNA"/>
</dbReference>
<proteinExistence type="inferred from homology"/>
<dbReference type="InterPro" id="IPR006042">
    <property type="entry name" value="Xan_ur_permease"/>
</dbReference>
<comment type="similarity">
    <text evidence="2">Belongs to the nucleobase:cation symporter-2 (NCS2) (TC 2.A.40) family.</text>
</comment>
<name>A0A917ILG3_9MICC</name>
<dbReference type="NCBIfam" id="NF037981">
    <property type="entry name" value="NCS2_1"/>
    <property type="match status" value="1"/>
</dbReference>
<feature type="transmembrane region" description="Helical" evidence="8">
    <location>
        <begin position="355"/>
        <end position="373"/>
    </location>
</feature>
<accession>A0A917ILG3</accession>
<keyword evidence="10" id="KW-1185">Reference proteome</keyword>
<feature type="transmembrane region" description="Helical" evidence="8">
    <location>
        <begin position="328"/>
        <end position="349"/>
    </location>
</feature>
<organism evidence="9 10">
    <name type="scientific">Rothia aerolata</name>
    <dbReference type="NCBI Taxonomy" id="1812262"/>
    <lineage>
        <taxon>Bacteria</taxon>
        <taxon>Bacillati</taxon>
        <taxon>Actinomycetota</taxon>
        <taxon>Actinomycetes</taxon>
        <taxon>Micrococcales</taxon>
        <taxon>Micrococcaceae</taxon>
        <taxon>Rothia</taxon>
    </lineage>
</organism>
<dbReference type="InterPro" id="IPR006043">
    <property type="entry name" value="NCS2"/>
</dbReference>
<dbReference type="GO" id="GO:0005886">
    <property type="term" value="C:plasma membrane"/>
    <property type="evidence" value="ECO:0007669"/>
    <property type="project" value="UniProtKB-SubCell"/>
</dbReference>
<keyword evidence="4" id="KW-1003">Cell membrane</keyword>
<dbReference type="PROSITE" id="PS01116">
    <property type="entry name" value="XANTH_URACIL_PERMASE"/>
    <property type="match status" value="1"/>
</dbReference>
<comment type="subcellular location">
    <subcellularLocation>
        <location evidence="1">Cell membrane</location>
        <topology evidence="1">Multi-pass membrane protein</topology>
    </subcellularLocation>
</comment>
<dbReference type="Proteomes" id="UP000600171">
    <property type="component" value="Unassembled WGS sequence"/>
</dbReference>
<feature type="transmembrane region" description="Helical" evidence="8">
    <location>
        <begin position="249"/>
        <end position="270"/>
    </location>
</feature>
<dbReference type="PANTHER" id="PTHR42810:SF2">
    <property type="entry name" value="PURINE PERMEASE C1399.01C-RELATED"/>
    <property type="match status" value="1"/>
</dbReference>
<feature type="transmembrane region" description="Helical" evidence="8">
    <location>
        <begin position="26"/>
        <end position="51"/>
    </location>
</feature>
<keyword evidence="6 8" id="KW-1133">Transmembrane helix</keyword>
<dbReference type="NCBIfam" id="TIGR00801">
    <property type="entry name" value="ncs2"/>
    <property type="match status" value="1"/>
</dbReference>
<protein>
    <submittedName>
        <fullName evidence="9">Xanthine/uracil permease</fullName>
    </submittedName>
</protein>
<evidence type="ECO:0000256" key="8">
    <source>
        <dbReference type="SAM" id="Phobius"/>
    </source>
</evidence>
<comment type="caution">
    <text evidence="9">The sequence shown here is derived from an EMBL/GenBank/DDBJ whole genome shotgun (WGS) entry which is preliminary data.</text>
</comment>
<evidence type="ECO:0000256" key="4">
    <source>
        <dbReference type="ARBA" id="ARBA00022475"/>
    </source>
</evidence>
<evidence type="ECO:0000313" key="10">
    <source>
        <dbReference type="Proteomes" id="UP000600171"/>
    </source>
</evidence>
<dbReference type="AlphaFoldDB" id="A0A917ILG3"/>
<dbReference type="PANTHER" id="PTHR42810">
    <property type="entry name" value="PURINE PERMEASE C1399.01C-RELATED"/>
    <property type="match status" value="1"/>
</dbReference>
<feature type="transmembrane region" description="Helical" evidence="8">
    <location>
        <begin position="101"/>
        <end position="129"/>
    </location>
</feature>
<evidence type="ECO:0000256" key="1">
    <source>
        <dbReference type="ARBA" id="ARBA00004651"/>
    </source>
</evidence>
<evidence type="ECO:0000256" key="6">
    <source>
        <dbReference type="ARBA" id="ARBA00022989"/>
    </source>
</evidence>
<evidence type="ECO:0000256" key="2">
    <source>
        <dbReference type="ARBA" id="ARBA00008821"/>
    </source>
</evidence>
<dbReference type="NCBIfam" id="TIGR03173">
    <property type="entry name" value="pbuX"/>
    <property type="match status" value="1"/>
</dbReference>
<reference evidence="9 10" key="1">
    <citation type="journal article" date="2014" name="Int. J. Syst. Evol. Microbiol.">
        <title>Complete genome sequence of Corynebacterium casei LMG S-19264T (=DSM 44701T), isolated from a smear-ripened cheese.</title>
        <authorList>
            <consortium name="US DOE Joint Genome Institute (JGI-PGF)"/>
            <person name="Walter F."/>
            <person name="Albersmeier A."/>
            <person name="Kalinowski J."/>
            <person name="Ruckert C."/>
        </authorList>
    </citation>
    <scope>NUCLEOTIDE SEQUENCE [LARGE SCALE GENOMIC DNA]</scope>
    <source>
        <strain evidence="9 10">CCM 8669</strain>
    </source>
</reference>
<feature type="transmembrane region" description="Helical" evidence="8">
    <location>
        <begin position="63"/>
        <end position="81"/>
    </location>
</feature>
<evidence type="ECO:0000256" key="3">
    <source>
        <dbReference type="ARBA" id="ARBA00022448"/>
    </source>
</evidence>
<feature type="transmembrane region" description="Helical" evidence="8">
    <location>
        <begin position="415"/>
        <end position="435"/>
    </location>
</feature>
<keyword evidence="3" id="KW-0813">Transport</keyword>
<feature type="transmembrane region" description="Helical" evidence="8">
    <location>
        <begin position="385"/>
        <end position="403"/>
    </location>
</feature>
<dbReference type="InterPro" id="IPR017588">
    <property type="entry name" value="UacT-like"/>
</dbReference>